<organism evidence="3 4">
    <name type="scientific">Bacteroides clarus</name>
    <dbReference type="NCBI Taxonomy" id="626929"/>
    <lineage>
        <taxon>Bacteria</taxon>
        <taxon>Pseudomonadati</taxon>
        <taxon>Bacteroidota</taxon>
        <taxon>Bacteroidia</taxon>
        <taxon>Bacteroidales</taxon>
        <taxon>Bacteroidaceae</taxon>
        <taxon>Bacteroides</taxon>
    </lineage>
</organism>
<comment type="caution">
    <text evidence="3">The sequence shown here is derived from an EMBL/GenBank/DDBJ whole genome shotgun (WGS) entry which is preliminary data.</text>
</comment>
<dbReference type="AlphaFoldDB" id="A0A412Y017"/>
<gene>
    <name evidence="3" type="ORF">DWW09_14135</name>
</gene>
<protein>
    <recommendedName>
        <fullName evidence="2">DUF6562 domain-containing protein</fullName>
    </recommendedName>
</protein>
<dbReference type="InterPro" id="IPR046692">
    <property type="entry name" value="DUF6562"/>
</dbReference>
<sequence>MKKLYYILTLTFVTLLAACSQEEMVNKETEDNRVCISAELPADIAVTRAQIAVPTDYKLRCIIEVWTKSTSPTLKYRQEVAVAGGELPTFDFGLRPGDYSCLMWADFIKKDADISEVTSGDVTYTHFEDTFYDTSDLHAVSIKEGATDHVFDTDLCDGFYATLVIKKNATAVQQTMKMKRPFAKLIVKENDVDKFASLNGMTVECQLPKTFSVATGEPTTEMVTAMYDKTFQPGDDTQVLFTSYVFVPSSGLSMESFILSFDTDAGKSRCEIPAESIKLKRNQQLVAAGKLMEGGTVEPEPEPEPSEDPQIGDYFFIDGTWSSELTDENKDDCVGIVYATGILKGDNISLYGETAKGKSIKGYVMALNNTDIFIDDFPIGNEQYILSNSRPYFYKQNDDMSGRDENVAILSKATADPNWTTYDGYVATERILSDKSFVGSSSSLNYPVLYIFQKWKKETVKPTNASDWYIPSSGQLLEAAGVCYGFTPNSGKPYPNDASQTIDKNIAFNTAFNDAIEAGIANYFANSNSANGYHVYTSTLNRDAMPMVVQIGTSRVAPHAKPNYKTMGLIRPFLTIIK</sequence>
<evidence type="ECO:0000256" key="1">
    <source>
        <dbReference type="SAM" id="SignalP"/>
    </source>
</evidence>
<dbReference type="RefSeq" id="WP_118047525.1">
    <property type="nucleotide sequence ID" value="NZ_JANEZV010000004.1"/>
</dbReference>
<dbReference type="EMBL" id="QRZG01000027">
    <property type="protein sequence ID" value="RGV50874.1"/>
    <property type="molecule type" value="Genomic_DNA"/>
</dbReference>
<evidence type="ECO:0000313" key="4">
    <source>
        <dbReference type="Proteomes" id="UP000284366"/>
    </source>
</evidence>
<dbReference type="PROSITE" id="PS51257">
    <property type="entry name" value="PROKAR_LIPOPROTEIN"/>
    <property type="match status" value="1"/>
</dbReference>
<evidence type="ECO:0000313" key="3">
    <source>
        <dbReference type="EMBL" id="RGV50874.1"/>
    </source>
</evidence>
<proteinExistence type="predicted"/>
<name>A0A412Y017_9BACE</name>
<feature type="chain" id="PRO_5019373750" description="DUF6562 domain-containing protein" evidence="1">
    <location>
        <begin position="18"/>
        <end position="578"/>
    </location>
</feature>
<dbReference type="Proteomes" id="UP000284366">
    <property type="component" value="Unassembled WGS sequence"/>
</dbReference>
<keyword evidence="1" id="KW-0732">Signal</keyword>
<feature type="signal peptide" evidence="1">
    <location>
        <begin position="1"/>
        <end position="17"/>
    </location>
</feature>
<dbReference type="Pfam" id="PF20200">
    <property type="entry name" value="DUF6562"/>
    <property type="match status" value="1"/>
</dbReference>
<reference evidence="3 4" key="1">
    <citation type="submission" date="2018-08" db="EMBL/GenBank/DDBJ databases">
        <title>A genome reference for cultivated species of the human gut microbiota.</title>
        <authorList>
            <person name="Zou Y."/>
            <person name="Xue W."/>
            <person name="Luo G."/>
        </authorList>
    </citation>
    <scope>NUCLEOTIDE SEQUENCE [LARGE SCALE GENOMIC DNA]</scope>
    <source>
        <strain evidence="3 4">AF14-27</strain>
    </source>
</reference>
<evidence type="ECO:0000259" key="2">
    <source>
        <dbReference type="Pfam" id="PF20200"/>
    </source>
</evidence>
<accession>A0A412Y017</accession>
<feature type="domain" description="DUF6562" evidence="2">
    <location>
        <begin position="45"/>
        <end position="249"/>
    </location>
</feature>